<proteinExistence type="predicted"/>
<feature type="region of interest" description="Disordered" evidence="1">
    <location>
        <begin position="149"/>
        <end position="196"/>
    </location>
</feature>
<feature type="compositionally biased region" description="Polar residues" evidence="1">
    <location>
        <begin position="426"/>
        <end position="446"/>
    </location>
</feature>
<feature type="compositionally biased region" description="Gly residues" evidence="1">
    <location>
        <begin position="335"/>
        <end position="346"/>
    </location>
</feature>
<dbReference type="InterPro" id="IPR021833">
    <property type="entry name" value="DUF3425"/>
</dbReference>
<dbReference type="Pfam" id="PF11905">
    <property type="entry name" value="DUF3425"/>
    <property type="match status" value="1"/>
</dbReference>
<protein>
    <submittedName>
        <fullName evidence="2">BZIP transcription factor</fullName>
    </submittedName>
</protein>
<feature type="compositionally biased region" description="Polar residues" evidence="1">
    <location>
        <begin position="398"/>
        <end position="409"/>
    </location>
</feature>
<evidence type="ECO:0000256" key="1">
    <source>
        <dbReference type="SAM" id="MobiDB-lite"/>
    </source>
</evidence>
<evidence type="ECO:0000313" key="2">
    <source>
        <dbReference type="EMBL" id="KAK1478282.1"/>
    </source>
</evidence>
<feature type="region of interest" description="Disordered" evidence="1">
    <location>
        <begin position="1"/>
        <end position="84"/>
    </location>
</feature>
<dbReference type="AlphaFoldDB" id="A0AAI9Y6P2"/>
<dbReference type="PANTHER" id="PTHR37012">
    <property type="entry name" value="B-ZIP TRANSCRIPTION FACTOR (EUROFUNG)-RELATED"/>
    <property type="match status" value="1"/>
</dbReference>
<sequence length="692" mass="75865">MASDAFNHPSPAGSVASSVTPGLNYNNNKRSAPDHPSPAGPGNAEVVTPAGAGTSPASQPPGDSNKKRRVGPGSRGVANLTPEQLAKKRANGEHKLLSLTHPLISCLTAHMTFSYSVIFTFRPISSIPSKLVLAVVLTTPCSLTAHHHRTHTSFSTTLTGSSSPLSHLDDDTPANRSSHRPRSDREAQRAIRERTKNQIENLERRIQELTSQQPYQELQAVQRAKEAVEAENADLKRRLATFIASIQPLISASPPSQRKFVMLRADVSLTNTISNSAPPPPADPHPAVFPSPSGSYSHVHQHNGPISAHNASTPNSAASPASIDPTAAWQTTPNGSGGGGGGGGGPASDLSPPNHMYAASKMLDQQRQGLRHGLDLGPERLGLDFLLDQNARVGKIQSGVNGAQDTPSYNHVPMKHDWTGVGPVTHSRSPSLSGPTVHTPRSQVDYPQQQSQGQQQQQQQQPSSSAPPESRALGHHTAEVKNCSPTCPLDSLLLDFLHERRQRAADGLSTHEIIGPRYPSVLSLLNPANSKYSHPLSKVFTDILATFPDLSALPQRVAVLYIMFLIMRWQISPTQENYDRLPEWARPRPAQLFTEHPAWIDHVPFPAMRDKLCRDYNPREYLFDNFFVPFTTTLSLNWPYEETDTLLQVPESDEVLINPVFERHLRRLENWTLGQAFNQTFPKLRETYNLKE</sequence>
<feature type="region of interest" description="Disordered" evidence="1">
    <location>
        <begin position="398"/>
        <end position="480"/>
    </location>
</feature>
<feature type="compositionally biased region" description="Low complexity" evidence="1">
    <location>
        <begin position="447"/>
        <end position="468"/>
    </location>
</feature>
<comment type="caution">
    <text evidence="2">The sequence shown here is derived from an EMBL/GenBank/DDBJ whole genome shotgun (WGS) entry which is preliminary data.</text>
</comment>
<accession>A0AAI9Y6P2</accession>
<name>A0AAI9Y6P2_9PEZI</name>
<dbReference type="Proteomes" id="UP001239213">
    <property type="component" value="Unassembled WGS sequence"/>
</dbReference>
<dbReference type="Gene3D" id="1.20.5.170">
    <property type="match status" value="1"/>
</dbReference>
<feature type="compositionally biased region" description="Basic and acidic residues" evidence="1">
    <location>
        <begin position="181"/>
        <end position="196"/>
    </location>
</feature>
<feature type="compositionally biased region" description="Pro residues" evidence="1">
    <location>
        <begin position="277"/>
        <end position="289"/>
    </location>
</feature>
<dbReference type="EMBL" id="MPDP01000126">
    <property type="protein sequence ID" value="KAK1478282.1"/>
    <property type="molecule type" value="Genomic_DNA"/>
</dbReference>
<dbReference type="CDD" id="cd14688">
    <property type="entry name" value="bZIP_YAP"/>
    <property type="match status" value="1"/>
</dbReference>
<organism evidence="2 3">
    <name type="scientific">Colletotrichum cuscutae</name>
    <dbReference type="NCBI Taxonomy" id="1209917"/>
    <lineage>
        <taxon>Eukaryota</taxon>
        <taxon>Fungi</taxon>
        <taxon>Dikarya</taxon>
        <taxon>Ascomycota</taxon>
        <taxon>Pezizomycotina</taxon>
        <taxon>Sordariomycetes</taxon>
        <taxon>Hypocreomycetidae</taxon>
        <taxon>Glomerellales</taxon>
        <taxon>Glomerellaceae</taxon>
        <taxon>Colletotrichum</taxon>
        <taxon>Colletotrichum acutatum species complex</taxon>
    </lineage>
</organism>
<keyword evidence="3" id="KW-1185">Reference proteome</keyword>
<feature type="region of interest" description="Disordered" evidence="1">
    <location>
        <begin position="272"/>
        <end position="355"/>
    </location>
</feature>
<reference evidence="2" key="1">
    <citation type="submission" date="2016-11" db="EMBL/GenBank/DDBJ databases">
        <title>The genome sequence of Colletotrichum cuscutae.</title>
        <authorList>
            <person name="Baroncelli R."/>
        </authorList>
    </citation>
    <scope>NUCLEOTIDE SEQUENCE</scope>
    <source>
        <strain evidence="2">IMI 304802</strain>
    </source>
</reference>
<feature type="compositionally biased region" description="Low complexity" evidence="1">
    <location>
        <begin position="152"/>
        <end position="166"/>
    </location>
</feature>
<dbReference type="PANTHER" id="PTHR37012:SF2">
    <property type="entry name" value="BZIP DOMAIN-CONTAINING PROTEIN-RELATED"/>
    <property type="match status" value="1"/>
</dbReference>
<feature type="compositionally biased region" description="Polar residues" evidence="1">
    <location>
        <begin position="15"/>
        <end position="30"/>
    </location>
</feature>
<feature type="compositionally biased region" description="Low complexity" evidence="1">
    <location>
        <begin position="307"/>
        <end position="322"/>
    </location>
</feature>
<gene>
    <name evidence="2" type="ORF">CCUS01_16504</name>
</gene>
<evidence type="ECO:0000313" key="3">
    <source>
        <dbReference type="Proteomes" id="UP001239213"/>
    </source>
</evidence>